<proteinExistence type="predicted"/>
<dbReference type="Proteomes" id="UP000800035">
    <property type="component" value="Unassembled WGS sequence"/>
</dbReference>
<dbReference type="EMBL" id="ML976983">
    <property type="protein sequence ID" value="KAF1960128.1"/>
    <property type="molecule type" value="Genomic_DNA"/>
</dbReference>
<dbReference type="AlphaFoldDB" id="A0A6A5U623"/>
<dbReference type="OrthoDB" id="2142213at2759"/>
<feature type="chain" id="PRO_5025596823" evidence="1">
    <location>
        <begin position="24"/>
        <end position="282"/>
    </location>
</feature>
<sequence length="282" mass="30472">MAPLTFVLYLVASLLTLPTLIHAAKTAFFPNFSALDAQSPRKPPFASSPAIVTFLGVGKYPSFCYSTSNAAKASDDPRKNCAISSLQVYTVAYNDCPSIPWTVCRCADAQLSMEQMVIAFGRVPPGIRSGVVHVFVLDGSRPDGSIRSSGGSNNDRFVIRGPIADAAFAHESFHSTDKGFSCSAAFMNAYNADASPAEDFAQLGVFVDYDTNGTPISSYVSKEQSCMRNQLDAVRMYAGDKINLATSRCFARRPNDGNVTGSAFDEPPTTAPIVWEFEDHWN</sequence>
<organism evidence="2 3">
    <name type="scientific">Byssothecium circinans</name>
    <dbReference type="NCBI Taxonomy" id="147558"/>
    <lineage>
        <taxon>Eukaryota</taxon>
        <taxon>Fungi</taxon>
        <taxon>Dikarya</taxon>
        <taxon>Ascomycota</taxon>
        <taxon>Pezizomycotina</taxon>
        <taxon>Dothideomycetes</taxon>
        <taxon>Pleosporomycetidae</taxon>
        <taxon>Pleosporales</taxon>
        <taxon>Massarineae</taxon>
        <taxon>Massarinaceae</taxon>
        <taxon>Byssothecium</taxon>
    </lineage>
</organism>
<keyword evidence="3" id="KW-1185">Reference proteome</keyword>
<evidence type="ECO:0000256" key="1">
    <source>
        <dbReference type="SAM" id="SignalP"/>
    </source>
</evidence>
<evidence type="ECO:0000313" key="2">
    <source>
        <dbReference type="EMBL" id="KAF1960128.1"/>
    </source>
</evidence>
<accession>A0A6A5U623</accession>
<feature type="signal peptide" evidence="1">
    <location>
        <begin position="1"/>
        <end position="23"/>
    </location>
</feature>
<gene>
    <name evidence="2" type="ORF">CC80DRAFT_582482</name>
</gene>
<reference evidence="2" key="1">
    <citation type="journal article" date="2020" name="Stud. Mycol.">
        <title>101 Dothideomycetes genomes: a test case for predicting lifestyles and emergence of pathogens.</title>
        <authorList>
            <person name="Haridas S."/>
            <person name="Albert R."/>
            <person name="Binder M."/>
            <person name="Bloem J."/>
            <person name="Labutti K."/>
            <person name="Salamov A."/>
            <person name="Andreopoulos B."/>
            <person name="Baker S."/>
            <person name="Barry K."/>
            <person name="Bills G."/>
            <person name="Bluhm B."/>
            <person name="Cannon C."/>
            <person name="Castanera R."/>
            <person name="Culley D."/>
            <person name="Daum C."/>
            <person name="Ezra D."/>
            <person name="Gonzalez J."/>
            <person name="Henrissat B."/>
            <person name="Kuo A."/>
            <person name="Liang C."/>
            <person name="Lipzen A."/>
            <person name="Lutzoni F."/>
            <person name="Magnuson J."/>
            <person name="Mondo S."/>
            <person name="Nolan M."/>
            <person name="Ohm R."/>
            <person name="Pangilinan J."/>
            <person name="Park H.-J."/>
            <person name="Ramirez L."/>
            <person name="Alfaro M."/>
            <person name="Sun H."/>
            <person name="Tritt A."/>
            <person name="Yoshinaga Y."/>
            <person name="Zwiers L.-H."/>
            <person name="Turgeon B."/>
            <person name="Goodwin S."/>
            <person name="Spatafora J."/>
            <person name="Crous P."/>
            <person name="Grigoriev I."/>
        </authorList>
    </citation>
    <scope>NUCLEOTIDE SEQUENCE</scope>
    <source>
        <strain evidence="2">CBS 675.92</strain>
    </source>
</reference>
<keyword evidence="1" id="KW-0732">Signal</keyword>
<protein>
    <submittedName>
        <fullName evidence="2">Uncharacterized protein</fullName>
    </submittedName>
</protein>
<evidence type="ECO:0000313" key="3">
    <source>
        <dbReference type="Proteomes" id="UP000800035"/>
    </source>
</evidence>
<name>A0A6A5U623_9PLEO</name>